<evidence type="ECO:0000313" key="2">
    <source>
        <dbReference type="Proteomes" id="UP000823941"/>
    </source>
</evidence>
<accession>A0ABQ7R812</accession>
<dbReference type="Proteomes" id="UP000823941">
    <property type="component" value="Chromosome 1"/>
</dbReference>
<keyword evidence="2" id="KW-1185">Reference proteome</keyword>
<proteinExistence type="predicted"/>
<reference evidence="1 2" key="1">
    <citation type="submission" date="2021-06" db="EMBL/GenBank/DDBJ databases">
        <title>A haploid diamondback moth (Plutella xylostella L.) genome assembly resolves 31 chromosomes and identifies a diamide resistance mutation.</title>
        <authorList>
            <person name="Ward C.M."/>
            <person name="Perry K.D."/>
            <person name="Baker G."/>
            <person name="Powis K."/>
            <person name="Heckel D.G."/>
            <person name="Baxter S.W."/>
        </authorList>
    </citation>
    <scope>NUCLEOTIDE SEQUENCE [LARGE SCALE GENOMIC DNA]</scope>
    <source>
        <strain evidence="1 2">LV</strain>
        <tissue evidence="1">Single pupa</tissue>
    </source>
</reference>
<name>A0ABQ7R812_PLUXY</name>
<sequence>MVRGGAATQIAGLEMAAIRALRPSLLDISGPLVCLVELDSRADALAAAAAALALLRYQTHGPGGLLSKAGTFPILASTSSS</sequence>
<evidence type="ECO:0000313" key="1">
    <source>
        <dbReference type="EMBL" id="KAG7313363.1"/>
    </source>
</evidence>
<protein>
    <submittedName>
        <fullName evidence="1">Uncharacterized protein</fullName>
    </submittedName>
</protein>
<gene>
    <name evidence="1" type="ORF">JYU34_000478</name>
</gene>
<comment type="caution">
    <text evidence="1">The sequence shown here is derived from an EMBL/GenBank/DDBJ whole genome shotgun (WGS) entry which is preliminary data.</text>
</comment>
<dbReference type="EMBL" id="JAHIBW010000001">
    <property type="protein sequence ID" value="KAG7313363.1"/>
    <property type="molecule type" value="Genomic_DNA"/>
</dbReference>
<organism evidence="1 2">
    <name type="scientific">Plutella xylostella</name>
    <name type="common">Diamondback moth</name>
    <name type="synonym">Plutella maculipennis</name>
    <dbReference type="NCBI Taxonomy" id="51655"/>
    <lineage>
        <taxon>Eukaryota</taxon>
        <taxon>Metazoa</taxon>
        <taxon>Ecdysozoa</taxon>
        <taxon>Arthropoda</taxon>
        <taxon>Hexapoda</taxon>
        <taxon>Insecta</taxon>
        <taxon>Pterygota</taxon>
        <taxon>Neoptera</taxon>
        <taxon>Endopterygota</taxon>
        <taxon>Lepidoptera</taxon>
        <taxon>Glossata</taxon>
        <taxon>Ditrysia</taxon>
        <taxon>Yponomeutoidea</taxon>
        <taxon>Plutellidae</taxon>
        <taxon>Plutella</taxon>
    </lineage>
</organism>